<evidence type="ECO:0008006" key="4">
    <source>
        <dbReference type="Google" id="ProtNLM"/>
    </source>
</evidence>
<accession>A0A1V4KMJ4</accession>
<keyword evidence="1" id="KW-0732">Signal</keyword>
<organism evidence="2 3">
    <name type="scientific">Patagioenas fasciata monilis</name>
    <dbReference type="NCBI Taxonomy" id="372326"/>
    <lineage>
        <taxon>Eukaryota</taxon>
        <taxon>Metazoa</taxon>
        <taxon>Chordata</taxon>
        <taxon>Craniata</taxon>
        <taxon>Vertebrata</taxon>
        <taxon>Euteleostomi</taxon>
        <taxon>Archelosauria</taxon>
        <taxon>Archosauria</taxon>
        <taxon>Dinosauria</taxon>
        <taxon>Saurischia</taxon>
        <taxon>Theropoda</taxon>
        <taxon>Coelurosauria</taxon>
        <taxon>Aves</taxon>
        <taxon>Neognathae</taxon>
        <taxon>Neoaves</taxon>
        <taxon>Columbimorphae</taxon>
        <taxon>Columbiformes</taxon>
        <taxon>Columbidae</taxon>
        <taxon>Patagioenas</taxon>
    </lineage>
</organism>
<reference evidence="2 3" key="1">
    <citation type="submission" date="2016-02" db="EMBL/GenBank/DDBJ databases">
        <title>Band-tailed pigeon sequencing and assembly.</title>
        <authorList>
            <person name="Soares A.E."/>
            <person name="Novak B.J."/>
            <person name="Rice E.S."/>
            <person name="O'Connell B."/>
            <person name="Chang D."/>
            <person name="Weber S."/>
            <person name="Shapiro B."/>
        </authorList>
    </citation>
    <scope>NUCLEOTIDE SEQUENCE [LARGE SCALE GENOMIC DNA]</scope>
    <source>
        <strain evidence="2">BTP2013</strain>
        <tissue evidence="2">Blood</tissue>
    </source>
</reference>
<gene>
    <name evidence="2" type="ORF">AV530_001803</name>
</gene>
<proteinExistence type="predicted"/>
<feature type="signal peptide" evidence="1">
    <location>
        <begin position="1"/>
        <end position="17"/>
    </location>
</feature>
<evidence type="ECO:0000313" key="3">
    <source>
        <dbReference type="Proteomes" id="UP000190648"/>
    </source>
</evidence>
<protein>
    <recommendedName>
        <fullName evidence="4">Secreted protein</fullName>
    </recommendedName>
</protein>
<dbReference type="AlphaFoldDB" id="A0A1V4KMJ4"/>
<feature type="chain" id="PRO_5012392539" description="Secreted protein" evidence="1">
    <location>
        <begin position="18"/>
        <end position="70"/>
    </location>
</feature>
<evidence type="ECO:0000313" key="2">
    <source>
        <dbReference type="EMBL" id="OPJ85613.1"/>
    </source>
</evidence>
<comment type="caution">
    <text evidence="2">The sequence shown here is derived from an EMBL/GenBank/DDBJ whole genome shotgun (WGS) entry which is preliminary data.</text>
</comment>
<dbReference type="Proteomes" id="UP000190648">
    <property type="component" value="Unassembled WGS sequence"/>
</dbReference>
<evidence type="ECO:0000256" key="1">
    <source>
        <dbReference type="SAM" id="SignalP"/>
    </source>
</evidence>
<keyword evidence="3" id="KW-1185">Reference proteome</keyword>
<dbReference type="EMBL" id="LSYS01002834">
    <property type="protein sequence ID" value="OPJ85613.1"/>
    <property type="molecule type" value="Genomic_DNA"/>
</dbReference>
<name>A0A1V4KMJ4_PATFA</name>
<sequence>MGRTVLLLLIKEICVLAVSVVPENSKEATHLVRGVPRMRDLRCLFSREVPWKNLSVHLPGCLTGLPCFQI</sequence>